<dbReference type="Pfam" id="PF16486">
    <property type="entry name" value="ArgoN"/>
    <property type="match status" value="1"/>
</dbReference>
<reference evidence="4" key="2">
    <citation type="submission" date="2015-01" db="EMBL/GenBank/DDBJ databases">
        <title>Evolutionary Origins and Diversification of the Mycorrhizal Mutualists.</title>
        <authorList>
            <consortium name="DOE Joint Genome Institute"/>
            <consortium name="Mycorrhizal Genomics Consortium"/>
            <person name="Kohler A."/>
            <person name="Kuo A."/>
            <person name="Nagy L.G."/>
            <person name="Floudas D."/>
            <person name="Copeland A."/>
            <person name="Barry K.W."/>
            <person name="Cichocki N."/>
            <person name="Veneault-Fourrey C."/>
            <person name="LaButti K."/>
            <person name="Lindquist E.A."/>
            <person name="Lipzen A."/>
            <person name="Lundell T."/>
            <person name="Morin E."/>
            <person name="Murat C."/>
            <person name="Riley R."/>
            <person name="Ohm R."/>
            <person name="Sun H."/>
            <person name="Tunlid A."/>
            <person name="Henrissat B."/>
            <person name="Grigoriev I.V."/>
            <person name="Hibbett D.S."/>
            <person name="Martin F."/>
        </authorList>
    </citation>
    <scope>NUCLEOTIDE SEQUENCE [LARGE SCALE GENOMIC DNA]</scope>
    <source>
        <strain evidence="4">MUT 4182</strain>
    </source>
</reference>
<reference evidence="3 4" key="1">
    <citation type="submission" date="2014-04" db="EMBL/GenBank/DDBJ databases">
        <authorList>
            <consortium name="DOE Joint Genome Institute"/>
            <person name="Kuo A."/>
            <person name="Girlanda M."/>
            <person name="Perotto S."/>
            <person name="Kohler A."/>
            <person name="Nagy L.G."/>
            <person name="Floudas D."/>
            <person name="Copeland A."/>
            <person name="Barry K.W."/>
            <person name="Cichocki N."/>
            <person name="Veneault-Fourrey C."/>
            <person name="LaButti K."/>
            <person name="Lindquist E.A."/>
            <person name="Lipzen A."/>
            <person name="Lundell T."/>
            <person name="Morin E."/>
            <person name="Murat C."/>
            <person name="Sun H."/>
            <person name="Tunlid A."/>
            <person name="Henrissat B."/>
            <person name="Grigoriev I.V."/>
            <person name="Hibbett D.S."/>
            <person name="Martin F."/>
            <person name="Nordberg H.P."/>
            <person name="Cantor M.N."/>
            <person name="Hua S.X."/>
        </authorList>
    </citation>
    <scope>NUCLEOTIDE SEQUENCE [LARGE SCALE GENOMIC DNA]</scope>
    <source>
        <strain evidence="3 4">MUT 4182</strain>
    </source>
</reference>
<dbReference type="InterPro" id="IPR036397">
    <property type="entry name" value="RNaseH_sf"/>
</dbReference>
<dbReference type="Gene3D" id="2.170.260.10">
    <property type="entry name" value="paz domain"/>
    <property type="match status" value="1"/>
</dbReference>
<dbReference type="InterPro" id="IPR032474">
    <property type="entry name" value="Argonaute_N"/>
</dbReference>
<dbReference type="Pfam" id="PF08699">
    <property type="entry name" value="ArgoL1"/>
    <property type="match status" value="1"/>
</dbReference>
<evidence type="ECO:0000259" key="2">
    <source>
        <dbReference type="PROSITE" id="PS50822"/>
    </source>
</evidence>
<dbReference type="SMART" id="SM00950">
    <property type="entry name" value="Piwi"/>
    <property type="match status" value="1"/>
</dbReference>
<dbReference type="CDD" id="cd02846">
    <property type="entry name" value="PAZ_argonaute_like"/>
    <property type="match status" value="1"/>
</dbReference>
<dbReference type="InterPro" id="IPR003165">
    <property type="entry name" value="Piwi"/>
</dbReference>
<dbReference type="Gene3D" id="3.30.420.10">
    <property type="entry name" value="Ribonuclease H-like superfamily/Ribonuclease H"/>
    <property type="match status" value="1"/>
</dbReference>
<evidence type="ECO:0000313" key="4">
    <source>
        <dbReference type="Proteomes" id="UP000054248"/>
    </source>
</evidence>
<dbReference type="InterPro" id="IPR012337">
    <property type="entry name" value="RNaseH-like_sf"/>
</dbReference>
<dbReference type="SUPFAM" id="SSF53098">
    <property type="entry name" value="Ribonuclease H-like"/>
    <property type="match status" value="1"/>
</dbReference>
<feature type="domain" description="Piwi" evidence="2">
    <location>
        <begin position="529"/>
        <end position="835"/>
    </location>
</feature>
<dbReference type="STRING" id="1051891.A0A0C3MCQ0"/>
<dbReference type="PROSITE" id="PS50822">
    <property type="entry name" value="PIWI"/>
    <property type="match status" value="1"/>
</dbReference>
<gene>
    <name evidence="3" type="ORF">M407DRAFT_67855</name>
</gene>
<dbReference type="PROSITE" id="PS50821">
    <property type="entry name" value="PAZ"/>
    <property type="match status" value="1"/>
</dbReference>
<feature type="domain" description="PAZ" evidence="1">
    <location>
        <begin position="239"/>
        <end position="345"/>
    </location>
</feature>
<dbReference type="CDD" id="cd04657">
    <property type="entry name" value="Piwi_ago-like"/>
    <property type="match status" value="1"/>
</dbReference>
<protein>
    <recommendedName>
        <fullName evidence="5">Piwi domain-containing protein</fullName>
    </recommendedName>
</protein>
<dbReference type="HOGENOM" id="CLU_004544_4_1_1"/>
<dbReference type="InterPro" id="IPR003100">
    <property type="entry name" value="PAZ_dom"/>
</dbReference>
<dbReference type="InterPro" id="IPR045246">
    <property type="entry name" value="Piwi_ago-like"/>
</dbReference>
<keyword evidence="4" id="KW-1185">Reference proteome</keyword>
<sequence>MDPRLDESTQNALIGSFNRMQIRGRFPHRPGWGTAGTPVTMRTNHFAITYPAAKLYDYTVKMEPRAKIRRIRKRVWQLLEDAPEFLPFKNHIVHDSGARIISSRYLPLPPNGLNVSIRHYDEDEDGPDEHSVIYTLNITFNTQLDTNDLNCYLSGDPQFREFDPLPIISALNIILAHYPSRNGINVGRNRFFFPDPTTSKSLGSGLEALKGYYSSVRPTFRQLMVNVNSCTTAFYKEGNLAEAMLEFTRSGGVTRLASYAKGVRVQTSHLGFRQKKTIRRIGEFSAREQSFVCEEYGNATITVEEYFRRKYDIALQHATDLPVVGVGPSAAKPVWLPAEVCWILPHQPFRGRLPDDATTSMINYACNFPHVNANNIVHQGLQHLGLQNSASALDEFGISVGREMAVVPGRILPPPAIMYGRGQVRVDDRASWNLREVQFIDPKPLRNWAVLVIRDGGRSDFLGPHDPNLINILNGFTTVCNRSGMTVLSDPAVATVTLPPKGQGVDPFRKLAIEAIRGALRSIRPKPTIVLVMLSNGDKYIYTGLKSLCDLILDVHTVCCHSQKIRKEKGQLQFFANLALKINMKLGGVNHTLDHDSLRWLLEEPTIMFGSDVTHPSPGSLKGTPSIAAVVASIDDKFAHYPASLRLQESRKEMITDLSLMVQERLDQYRVTSRKLPKRIIFFRDGVSEGQFYTVIQEELPKIKDACSRMVAGGGYRPKITMCIAGKRHHTRFYPTNEAGSDMNGNPRAGTVVDRGVTAIYDFDFFLQAHGGLQGTTRPTHYYVVHDENSFTADALQRLTNATSYMFGRATRAVSLIPPAYYADLACERGRCYIHELLTAGEIGSDGAAPPTDQQVFEDAERLWGQGIGPNLKKTMFYL</sequence>
<dbReference type="Pfam" id="PF16488">
    <property type="entry name" value="ArgoL2"/>
    <property type="match status" value="1"/>
</dbReference>
<evidence type="ECO:0000259" key="1">
    <source>
        <dbReference type="PROSITE" id="PS50821"/>
    </source>
</evidence>
<dbReference type="PANTHER" id="PTHR22891">
    <property type="entry name" value="EUKARYOTIC TRANSLATION INITIATION FACTOR 2C"/>
    <property type="match status" value="1"/>
</dbReference>
<organism evidence="3 4">
    <name type="scientific">Tulasnella calospora MUT 4182</name>
    <dbReference type="NCBI Taxonomy" id="1051891"/>
    <lineage>
        <taxon>Eukaryota</taxon>
        <taxon>Fungi</taxon>
        <taxon>Dikarya</taxon>
        <taxon>Basidiomycota</taxon>
        <taxon>Agaricomycotina</taxon>
        <taxon>Agaricomycetes</taxon>
        <taxon>Cantharellales</taxon>
        <taxon>Tulasnellaceae</taxon>
        <taxon>Tulasnella</taxon>
    </lineage>
</organism>
<dbReference type="InterPro" id="IPR014811">
    <property type="entry name" value="ArgoL1"/>
</dbReference>
<dbReference type="InterPro" id="IPR032472">
    <property type="entry name" value="ArgoL2"/>
</dbReference>
<proteinExistence type="predicted"/>
<evidence type="ECO:0000313" key="3">
    <source>
        <dbReference type="EMBL" id="KIO31547.1"/>
    </source>
</evidence>
<dbReference type="GO" id="GO:0003723">
    <property type="term" value="F:RNA binding"/>
    <property type="evidence" value="ECO:0007669"/>
    <property type="project" value="InterPro"/>
</dbReference>
<dbReference type="Gene3D" id="3.40.50.2300">
    <property type="match status" value="1"/>
</dbReference>
<dbReference type="InterPro" id="IPR036085">
    <property type="entry name" value="PAZ_dom_sf"/>
</dbReference>
<accession>A0A0C3MCQ0</accession>
<dbReference type="SUPFAM" id="SSF101690">
    <property type="entry name" value="PAZ domain"/>
    <property type="match status" value="1"/>
</dbReference>
<dbReference type="Pfam" id="PF02170">
    <property type="entry name" value="PAZ"/>
    <property type="match status" value="1"/>
</dbReference>
<dbReference type="Pfam" id="PF02171">
    <property type="entry name" value="Piwi"/>
    <property type="match status" value="1"/>
</dbReference>
<dbReference type="SMART" id="SM01163">
    <property type="entry name" value="DUF1785"/>
    <property type="match status" value="1"/>
</dbReference>
<dbReference type="Proteomes" id="UP000054248">
    <property type="component" value="Unassembled WGS sequence"/>
</dbReference>
<evidence type="ECO:0008006" key="5">
    <source>
        <dbReference type="Google" id="ProtNLM"/>
    </source>
</evidence>
<name>A0A0C3MCQ0_9AGAM</name>
<dbReference type="OrthoDB" id="10252740at2759"/>
<dbReference type="AlphaFoldDB" id="A0A0C3MCQ0"/>
<dbReference type="EMBL" id="KN822962">
    <property type="protein sequence ID" value="KIO31547.1"/>
    <property type="molecule type" value="Genomic_DNA"/>
</dbReference>